<feature type="non-terminal residue" evidence="1">
    <location>
        <position position="32"/>
    </location>
</feature>
<protein>
    <submittedName>
        <fullName evidence="1">Uncharacterized protein</fullName>
    </submittedName>
</protein>
<dbReference type="EMBL" id="SNRW01009147">
    <property type="protein sequence ID" value="KAA6378433.1"/>
    <property type="molecule type" value="Genomic_DNA"/>
</dbReference>
<sequence>MEAVAKALHSDTKEIRYKNESIISINREYLVQ</sequence>
<evidence type="ECO:0000313" key="2">
    <source>
        <dbReference type="Proteomes" id="UP000324800"/>
    </source>
</evidence>
<dbReference type="AlphaFoldDB" id="A0A5J4V7L8"/>
<proteinExistence type="predicted"/>
<gene>
    <name evidence="1" type="ORF">EZS28_026039</name>
</gene>
<name>A0A5J4V7L8_9EUKA</name>
<dbReference type="Proteomes" id="UP000324800">
    <property type="component" value="Unassembled WGS sequence"/>
</dbReference>
<reference evidence="1 2" key="1">
    <citation type="submission" date="2019-03" db="EMBL/GenBank/DDBJ databases">
        <title>Single cell metagenomics reveals metabolic interactions within the superorganism composed of flagellate Streblomastix strix and complex community of Bacteroidetes bacteria on its surface.</title>
        <authorList>
            <person name="Treitli S.C."/>
            <person name="Kolisko M."/>
            <person name="Husnik F."/>
            <person name="Keeling P."/>
            <person name="Hampl V."/>
        </authorList>
    </citation>
    <scope>NUCLEOTIDE SEQUENCE [LARGE SCALE GENOMIC DNA]</scope>
    <source>
        <strain evidence="1">ST1C</strain>
    </source>
</reference>
<comment type="caution">
    <text evidence="1">The sequence shown here is derived from an EMBL/GenBank/DDBJ whole genome shotgun (WGS) entry which is preliminary data.</text>
</comment>
<evidence type="ECO:0000313" key="1">
    <source>
        <dbReference type="EMBL" id="KAA6378433.1"/>
    </source>
</evidence>
<organism evidence="1 2">
    <name type="scientific">Streblomastix strix</name>
    <dbReference type="NCBI Taxonomy" id="222440"/>
    <lineage>
        <taxon>Eukaryota</taxon>
        <taxon>Metamonada</taxon>
        <taxon>Preaxostyla</taxon>
        <taxon>Oxymonadida</taxon>
        <taxon>Streblomastigidae</taxon>
        <taxon>Streblomastix</taxon>
    </lineage>
</organism>
<accession>A0A5J4V7L8</accession>